<dbReference type="AlphaFoldDB" id="A0A841PLI3"/>
<organism evidence="2 3">
    <name type="scientific">Mesorhizobium sangaii</name>
    <dbReference type="NCBI Taxonomy" id="505389"/>
    <lineage>
        <taxon>Bacteria</taxon>
        <taxon>Pseudomonadati</taxon>
        <taxon>Pseudomonadota</taxon>
        <taxon>Alphaproteobacteria</taxon>
        <taxon>Hyphomicrobiales</taxon>
        <taxon>Phyllobacteriaceae</taxon>
        <taxon>Mesorhizobium</taxon>
    </lineage>
</organism>
<name>A0A841PLI3_9HYPH</name>
<dbReference type="CDD" id="cd11614">
    <property type="entry name" value="SAF_CpaB_FlgA_like"/>
    <property type="match status" value="1"/>
</dbReference>
<protein>
    <submittedName>
        <fullName evidence="2">Pilus assembly protein CpaB</fullName>
    </submittedName>
</protein>
<comment type="caution">
    <text evidence="2">The sequence shown here is derived from an EMBL/GenBank/DDBJ whole genome shotgun (WGS) entry which is preliminary data.</text>
</comment>
<dbReference type="Pfam" id="PF16976">
    <property type="entry name" value="RcpC"/>
    <property type="match status" value="1"/>
</dbReference>
<proteinExistence type="predicted"/>
<gene>
    <name evidence="2" type="ORF">HNQ71_003613</name>
</gene>
<feature type="domain" description="SAF" evidence="1">
    <location>
        <begin position="53"/>
        <end position="118"/>
    </location>
</feature>
<dbReference type="NCBIfam" id="TIGR03177">
    <property type="entry name" value="pilus_cpaB"/>
    <property type="match status" value="1"/>
</dbReference>
<dbReference type="InterPro" id="IPR013974">
    <property type="entry name" value="SAF"/>
</dbReference>
<dbReference type="InterPro" id="IPR031571">
    <property type="entry name" value="RcpC_dom"/>
</dbReference>
<dbReference type="RefSeq" id="WP_343068179.1">
    <property type="nucleotide sequence ID" value="NZ_JACHEF010000003.1"/>
</dbReference>
<dbReference type="Proteomes" id="UP000556329">
    <property type="component" value="Unassembled WGS sequence"/>
</dbReference>
<evidence type="ECO:0000313" key="2">
    <source>
        <dbReference type="EMBL" id="MBB6410939.1"/>
    </source>
</evidence>
<dbReference type="EMBL" id="JACHEF010000003">
    <property type="protein sequence ID" value="MBB6410939.1"/>
    <property type="molecule type" value="Genomic_DNA"/>
</dbReference>
<evidence type="ECO:0000259" key="1">
    <source>
        <dbReference type="SMART" id="SM00858"/>
    </source>
</evidence>
<dbReference type="SMART" id="SM00858">
    <property type="entry name" value="SAF"/>
    <property type="match status" value="1"/>
</dbReference>
<evidence type="ECO:0000313" key="3">
    <source>
        <dbReference type="Proteomes" id="UP000556329"/>
    </source>
</evidence>
<accession>A0A841PLI3</accession>
<reference evidence="2 3" key="1">
    <citation type="submission" date="2020-08" db="EMBL/GenBank/DDBJ databases">
        <title>Genomic Encyclopedia of Type Strains, Phase IV (KMG-IV): sequencing the most valuable type-strain genomes for metagenomic binning, comparative biology and taxonomic classification.</title>
        <authorList>
            <person name="Goeker M."/>
        </authorList>
    </citation>
    <scope>NUCLEOTIDE SEQUENCE [LARGE SCALE GENOMIC DNA]</scope>
    <source>
        <strain evidence="2 3">DSM 100039</strain>
    </source>
</reference>
<dbReference type="Pfam" id="PF08666">
    <property type="entry name" value="SAF"/>
    <property type="match status" value="1"/>
</dbReference>
<keyword evidence="3" id="KW-1185">Reference proteome</keyword>
<sequence>MRGKAISMIGIAAVFGAISIFAADFWVKSQARADSEAKTASIPAPVAPKIEFKTIVVANAPLRYGMELDRTKLSEIPWPQDSLPQGAFPTIDGLLGDGNRVVLTPIEVNEPVLLTKLSGPNGRATLSNMLTAGMRAVTIRTDEIAGVGGFVTPGDRVDVVLTRDAGEIQEVAKNAQGAAGSTITSEIVVSDAKVLSVGQGADERQTTPQIANSVTIEVTTEGAKKVALARTVGTLSLSLRSSSDGGDGKNGVTTISSFGGSVASNVQAAASSLFNAVAKEPEKPKFKTVIVTRGTKAEEYQVPSPDSPDQK</sequence>
<dbReference type="InterPro" id="IPR017592">
    <property type="entry name" value="Pilus_assmbl_Flp-typ_CpaB"/>
</dbReference>